<protein>
    <submittedName>
        <fullName evidence="1">CAZy families GT4 protein</fullName>
    </submittedName>
</protein>
<dbReference type="Gene3D" id="3.40.50.2000">
    <property type="entry name" value="Glycogen Phosphorylase B"/>
    <property type="match status" value="1"/>
</dbReference>
<organism evidence="1">
    <name type="scientific">uncultured Streptococcus sp</name>
    <dbReference type="NCBI Taxonomy" id="83427"/>
    <lineage>
        <taxon>Bacteria</taxon>
        <taxon>Bacillati</taxon>
        <taxon>Bacillota</taxon>
        <taxon>Bacilli</taxon>
        <taxon>Lactobacillales</taxon>
        <taxon>Streptococcaceae</taxon>
        <taxon>Streptococcus</taxon>
        <taxon>environmental samples</taxon>
    </lineage>
</organism>
<dbReference type="AlphaFoldDB" id="A0A060BWN2"/>
<proteinExistence type="predicted"/>
<accession>A0A060BWN2</accession>
<dbReference type="SUPFAM" id="SSF53756">
    <property type="entry name" value="UDP-Glycosyltransferase/glycogen phosphorylase"/>
    <property type="match status" value="1"/>
</dbReference>
<name>A0A060BWN2_9STRE</name>
<feature type="non-terminal residue" evidence="1">
    <location>
        <position position="98"/>
    </location>
</feature>
<sequence>MINVLHIAGSFQPGGGIDRVIYNYFSYIDHSRFRFNVLCHKCDDRAYAEKIEEYGGEVMCLPQLTGSSLLSSFQRVEEILSASRYDVVHCHMANAAFL</sequence>
<dbReference type="EMBL" id="KF117971">
    <property type="protein sequence ID" value="AIA85230.1"/>
    <property type="molecule type" value="Genomic_DNA"/>
</dbReference>
<evidence type="ECO:0000313" key="1">
    <source>
        <dbReference type="EMBL" id="AIA85230.1"/>
    </source>
</evidence>
<reference evidence="1" key="1">
    <citation type="journal article" date="2013" name="Environ. Microbiol.">
        <title>Seasonally variable intestinal metagenomes of the red palm weevil (Rhynchophorus ferrugineus).</title>
        <authorList>
            <person name="Jia S."/>
            <person name="Zhang X."/>
            <person name="Zhang G."/>
            <person name="Yin A."/>
            <person name="Zhang S."/>
            <person name="Li F."/>
            <person name="Wang L."/>
            <person name="Zhao D."/>
            <person name="Yun Q."/>
            <person name="Tala"/>
            <person name="Wang J."/>
            <person name="Sun G."/>
            <person name="Baabdullah M."/>
            <person name="Yu X."/>
            <person name="Hu S."/>
            <person name="Al-Mssallem I.S."/>
            <person name="Yu J."/>
        </authorList>
    </citation>
    <scope>NUCLEOTIDE SEQUENCE</scope>
</reference>